<organism evidence="3">
    <name type="scientific">Absidia glauca</name>
    <name type="common">Pin mould</name>
    <dbReference type="NCBI Taxonomy" id="4829"/>
    <lineage>
        <taxon>Eukaryota</taxon>
        <taxon>Fungi</taxon>
        <taxon>Fungi incertae sedis</taxon>
        <taxon>Mucoromycota</taxon>
        <taxon>Mucoromycotina</taxon>
        <taxon>Mucoromycetes</taxon>
        <taxon>Mucorales</taxon>
        <taxon>Cunninghamellaceae</taxon>
        <taxon>Absidia</taxon>
    </lineage>
</organism>
<keyword evidence="2" id="KW-0472">Membrane</keyword>
<dbReference type="Proteomes" id="UP000078561">
    <property type="component" value="Unassembled WGS sequence"/>
</dbReference>
<feature type="compositionally biased region" description="Basic and acidic residues" evidence="1">
    <location>
        <begin position="32"/>
        <end position="41"/>
    </location>
</feature>
<gene>
    <name evidence="3" type="primary">ABSGL_06736.1 scaffold 8661</name>
</gene>
<dbReference type="OMA" id="IFWSFWT"/>
<evidence type="ECO:0000256" key="1">
    <source>
        <dbReference type="SAM" id="MobiDB-lite"/>
    </source>
</evidence>
<reference evidence="3" key="1">
    <citation type="submission" date="2016-04" db="EMBL/GenBank/DDBJ databases">
        <authorList>
            <person name="Evans L.H."/>
            <person name="Alamgir A."/>
            <person name="Owens N."/>
            <person name="Weber N.D."/>
            <person name="Virtaneva K."/>
            <person name="Barbian K."/>
            <person name="Babar A."/>
            <person name="Rosenke K."/>
        </authorList>
    </citation>
    <scope>NUCLEOTIDE SEQUENCE [LARGE SCALE GENOMIC DNA]</scope>
    <source>
        <strain evidence="3">CBS 101.48</strain>
    </source>
</reference>
<feature type="compositionally biased region" description="Basic and acidic residues" evidence="1">
    <location>
        <begin position="82"/>
        <end position="93"/>
    </location>
</feature>
<feature type="transmembrane region" description="Helical" evidence="2">
    <location>
        <begin position="259"/>
        <end position="280"/>
    </location>
</feature>
<dbReference type="AlphaFoldDB" id="A0A163KWJ9"/>
<dbReference type="InParanoid" id="A0A163KWJ9"/>
<feature type="region of interest" description="Disordered" evidence="1">
    <location>
        <begin position="1"/>
        <end position="93"/>
    </location>
</feature>
<proteinExistence type="predicted"/>
<feature type="compositionally biased region" description="Acidic residues" evidence="1">
    <location>
        <begin position="47"/>
        <end position="70"/>
    </location>
</feature>
<name>A0A163KWJ9_ABSGL</name>
<evidence type="ECO:0000313" key="3">
    <source>
        <dbReference type="EMBL" id="SAM01000.1"/>
    </source>
</evidence>
<feature type="compositionally biased region" description="Low complexity" evidence="1">
    <location>
        <begin position="11"/>
        <end position="27"/>
    </location>
</feature>
<accession>A0A163KWJ9</accession>
<feature type="transmembrane region" description="Helical" evidence="2">
    <location>
        <begin position="175"/>
        <end position="194"/>
    </location>
</feature>
<evidence type="ECO:0000256" key="2">
    <source>
        <dbReference type="SAM" id="Phobius"/>
    </source>
</evidence>
<keyword evidence="2" id="KW-1133">Transmembrane helix</keyword>
<feature type="transmembrane region" description="Helical" evidence="2">
    <location>
        <begin position="107"/>
        <end position="129"/>
    </location>
</feature>
<sequence>MAKLESLVCDSSFNDWRSSVSSSSRQSYATDEGYHSDEKQRISWINEELDNSTEQTEEQLDNDDDDDDLIDTQQNEQQQEDEQPKQHGASESDREIPILKSTRTIRITYTPITYTLTLTIIALSFHILITHPPPWAHTFPPVFVLFHFTFHITHLIAHLFGLLTLERHCVVYGTWLFWTGWLLGVFVFSQRLVIDLSHPTTTLFWLLMVERRNAWGILVWEYVGRLDQNLTPQPQPQHQGDDDGHVPLKWWQIGSIRLLAFRIWCLLGTGSFWGLLYIALAKHDGYSLLYLLQVRHIFQLLLVSVAGGLMMIIFWSFWTFQYRGILWQKELRKGIVVWYSEGLALAGDVE</sequence>
<protein>
    <submittedName>
        <fullName evidence="3">Uncharacterized protein</fullName>
    </submittedName>
</protein>
<feature type="transmembrane region" description="Helical" evidence="2">
    <location>
        <begin position="300"/>
        <end position="318"/>
    </location>
</feature>
<keyword evidence="2" id="KW-0812">Transmembrane</keyword>
<keyword evidence="4" id="KW-1185">Reference proteome</keyword>
<feature type="transmembrane region" description="Helical" evidence="2">
    <location>
        <begin position="141"/>
        <end position="163"/>
    </location>
</feature>
<dbReference type="EMBL" id="LT553497">
    <property type="protein sequence ID" value="SAM01000.1"/>
    <property type="molecule type" value="Genomic_DNA"/>
</dbReference>
<dbReference type="OrthoDB" id="2230209at2759"/>
<evidence type="ECO:0000313" key="4">
    <source>
        <dbReference type="Proteomes" id="UP000078561"/>
    </source>
</evidence>